<proteinExistence type="predicted"/>
<dbReference type="PANTHER" id="PTHR31713">
    <property type="entry name" value="OS02G0177800 PROTEIN"/>
    <property type="match status" value="1"/>
</dbReference>
<feature type="coiled-coil region" evidence="1">
    <location>
        <begin position="55"/>
        <end position="82"/>
    </location>
</feature>
<evidence type="ECO:0000259" key="4">
    <source>
        <dbReference type="Pfam" id="PF20451"/>
    </source>
</evidence>
<keyword evidence="6" id="KW-1185">Reference proteome</keyword>
<dbReference type="Pfam" id="PF20451">
    <property type="entry name" value="Calmod_bind_M"/>
    <property type="match status" value="1"/>
</dbReference>
<dbReference type="AlphaFoldDB" id="A0ABC8WUM0"/>
<gene>
    <name evidence="5" type="ORF">URODEC1_LOCUS17445</name>
</gene>
<dbReference type="InterPro" id="IPR046830">
    <property type="entry name" value="Calmod_bind_M"/>
</dbReference>
<protein>
    <submittedName>
        <fullName evidence="5">Uncharacterized protein</fullName>
    </submittedName>
</protein>
<dbReference type="InterPro" id="IPR012416">
    <property type="entry name" value="CBP60"/>
</dbReference>
<keyword evidence="1" id="KW-0175">Coiled coil</keyword>
<evidence type="ECO:0000313" key="6">
    <source>
        <dbReference type="Proteomes" id="UP001497457"/>
    </source>
</evidence>
<dbReference type="PANTHER" id="PTHR31713:SF55">
    <property type="entry name" value="OS11G0663100 PROTEIN"/>
    <property type="match status" value="1"/>
</dbReference>
<dbReference type="InterPro" id="IPR046831">
    <property type="entry name" value="Calmodulin_bind_N"/>
</dbReference>
<feature type="region of interest" description="Disordered" evidence="2">
    <location>
        <begin position="446"/>
        <end position="470"/>
    </location>
</feature>
<evidence type="ECO:0000256" key="1">
    <source>
        <dbReference type="SAM" id="Coils"/>
    </source>
</evidence>
<feature type="domain" description="Calmodulin binding protein central" evidence="4">
    <location>
        <begin position="265"/>
        <end position="329"/>
    </location>
</feature>
<evidence type="ECO:0000256" key="2">
    <source>
        <dbReference type="SAM" id="MobiDB-lite"/>
    </source>
</evidence>
<evidence type="ECO:0000259" key="3">
    <source>
        <dbReference type="Pfam" id="PF07887"/>
    </source>
</evidence>
<feature type="domain" description="Calmodulin binding protein-like N-terminal" evidence="3">
    <location>
        <begin position="108"/>
        <end position="251"/>
    </location>
</feature>
<dbReference type="EMBL" id="OZ075123">
    <property type="protein sequence ID" value="CAL4915323.1"/>
    <property type="molecule type" value="Genomic_DNA"/>
</dbReference>
<sequence>MSQRRSQGLEENDDGGEGSRTSPAAKRPRGSCCFDNTQIQLEDMRNMLQWQKEMFASVHKENKELREKNQELHEKVTFLMTEITRLGGYLRQSPAPRMSSDQNYTTPLQLSFVNSCSNVMYSMRKIEADDHNLLKVAIYDHNNEIIKCEPFSSMRVHIVAIHGDFDDDHEGQWTKEYFKSKIVNARPGKNLLSGNLYIRLQGGVGYLDGAKFLDNSSFVPSKRFRLGVMVADERISERILEGITKSFAVKDIRGFSTKKSSNPSPQDAVYKLNRIGMNGDRRKLLEQKGIKTVEDLLCSYNKSPEDLRENMGKISDQDWDMIINHAQRCKTGSLNYSTCVQNANVSNETESFSRSDGSCYFKGSCSAQPSPTPTIQNCSSQNFAEHLDVQVAQHQISSTYNGPSSGVSLHNVPKELDGTQVTNQQVSSVGNKILPVLSVGNNMLEGSSSQGQRSVEHKTIPRENGVVPGNPSVDDSMEGYLSMLQTALLEDESRGDFDFSETYPGGSCNVFEHSRGLSSANEVRNMRYGVLSAASEVGSVSYGGLSPANEVGSRNYRISPSPVRKASNASYGGVSPASEVGSRSYRISPSPVRKASNASYGGVSPASEADGRSYMNLHRSGKQALGDIVE</sequence>
<organism evidence="5 6">
    <name type="scientific">Urochloa decumbens</name>
    <dbReference type="NCBI Taxonomy" id="240449"/>
    <lineage>
        <taxon>Eukaryota</taxon>
        <taxon>Viridiplantae</taxon>
        <taxon>Streptophyta</taxon>
        <taxon>Embryophyta</taxon>
        <taxon>Tracheophyta</taxon>
        <taxon>Spermatophyta</taxon>
        <taxon>Magnoliopsida</taxon>
        <taxon>Liliopsida</taxon>
        <taxon>Poales</taxon>
        <taxon>Poaceae</taxon>
        <taxon>PACMAD clade</taxon>
        <taxon>Panicoideae</taxon>
        <taxon>Panicodae</taxon>
        <taxon>Paniceae</taxon>
        <taxon>Melinidinae</taxon>
        <taxon>Urochloa</taxon>
    </lineage>
</organism>
<accession>A0ABC8WUM0</accession>
<evidence type="ECO:0000313" key="5">
    <source>
        <dbReference type="EMBL" id="CAL4915323.1"/>
    </source>
</evidence>
<feature type="region of interest" description="Disordered" evidence="2">
    <location>
        <begin position="560"/>
        <end position="612"/>
    </location>
</feature>
<reference evidence="5" key="1">
    <citation type="submission" date="2024-10" db="EMBL/GenBank/DDBJ databases">
        <authorList>
            <person name="Ryan C."/>
        </authorList>
    </citation>
    <scope>NUCLEOTIDE SEQUENCE [LARGE SCALE GENOMIC DNA]</scope>
</reference>
<dbReference type="Proteomes" id="UP001497457">
    <property type="component" value="Chromosome 13rd"/>
</dbReference>
<feature type="region of interest" description="Disordered" evidence="2">
    <location>
        <begin position="1"/>
        <end position="33"/>
    </location>
</feature>
<name>A0ABC8WUM0_9POAL</name>
<dbReference type="Pfam" id="PF07887">
    <property type="entry name" value="Calmodulin_bind"/>
    <property type="match status" value="1"/>
</dbReference>